<keyword evidence="4" id="KW-0349">Heme</keyword>
<evidence type="ECO:0000256" key="8">
    <source>
        <dbReference type="ARBA" id="ARBA00023033"/>
    </source>
</evidence>
<evidence type="ECO:0000256" key="5">
    <source>
        <dbReference type="ARBA" id="ARBA00022723"/>
    </source>
</evidence>
<evidence type="ECO:0000256" key="1">
    <source>
        <dbReference type="ARBA" id="ARBA00001971"/>
    </source>
</evidence>
<keyword evidence="5" id="KW-0479">Metal-binding</keyword>
<comment type="pathway">
    <text evidence="2">Secondary metabolite biosynthesis.</text>
</comment>
<evidence type="ECO:0000256" key="6">
    <source>
        <dbReference type="ARBA" id="ARBA00023002"/>
    </source>
</evidence>
<evidence type="ECO:0000256" key="7">
    <source>
        <dbReference type="ARBA" id="ARBA00023004"/>
    </source>
</evidence>
<evidence type="ECO:0000313" key="10">
    <source>
        <dbReference type="EMBL" id="CUA71025.1"/>
    </source>
</evidence>
<keyword evidence="7" id="KW-0408">Iron</keyword>
<protein>
    <recommendedName>
        <fullName evidence="9">GmrSD restriction endonucleases C-terminal domain-containing protein</fullName>
    </recommendedName>
</protein>
<dbReference type="InterPro" id="IPR011089">
    <property type="entry name" value="GmrSD_C"/>
</dbReference>
<name>A0A0K6FXM1_9AGAM</name>
<comment type="cofactor">
    <cofactor evidence="1">
        <name>heme</name>
        <dbReference type="ChEBI" id="CHEBI:30413"/>
    </cofactor>
</comment>
<evidence type="ECO:0000256" key="3">
    <source>
        <dbReference type="ARBA" id="ARBA00010617"/>
    </source>
</evidence>
<evidence type="ECO:0000256" key="2">
    <source>
        <dbReference type="ARBA" id="ARBA00005179"/>
    </source>
</evidence>
<organism evidence="10 11">
    <name type="scientific">Rhizoctonia solani</name>
    <dbReference type="NCBI Taxonomy" id="456999"/>
    <lineage>
        <taxon>Eukaryota</taxon>
        <taxon>Fungi</taxon>
        <taxon>Dikarya</taxon>
        <taxon>Basidiomycota</taxon>
        <taxon>Agaricomycotina</taxon>
        <taxon>Agaricomycetes</taxon>
        <taxon>Cantharellales</taxon>
        <taxon>Ceratobasidiaceae</taxon>
        <taxon>Rhizoctonia</taxon>
    </lineage>
</organism>
<dbReference type="Proteomes" id="UP000044841">
    <property type="component" value="Unassembled WGS sequence"/>
</dbReference>
<evidence type="ECO:0000259" key="9">
    <source>
        <dbReference type="Pfam" id="PF07510"/>
    </source>
</evidence>
<keyword evidence="11" id="KW-1185">Reference proteome</keyword>
<dbReference type="Pfam" id="PF07510">
    <property type="entry name" value="GmrSD_C"/>
    <property type="match status" value="1"/>
</dbReference>
<reference evidence="10 11" key="1">
    <citation type="submission" date="2015-07" db="EMBL/GenBank/DDBJ databases">
        <authorList>
            <person name="Noorani M."/>
        </authorList>
    </citation>
    <scope>NUCLEOTIDE SEQUENCE [LARGE SCALE GENOMIC DNA]</scope>
    <source>
        <strain evidence="10">BBA 69670</strain>
    </source>
</reference>
<evidence type="ECO:0000313" key="11">
    <source>
        <dbReference type="Proteomes" id="UP000044841"/>
    </source>
</evidence>
<dbReference type="GO" id="GO:0004497">
    <property type="term" value="F:monooxygenase activity"/>
    <property type="evidence" value="ECO:0007669"/>
    <property type="project" value="UniProtKB-KW"/>
</dbReference>
<proteinExistence type="inferred from homology"/>
<evidence type="ECO:0000256" key="4">
    <source>
        <dbReference type="ARBA" id="ARBA00022617"/>
    </source>
</evidence>
<dbReference type="InterPro" id="IPR001128">
    <property type="entry name" value="Cyt_P450"/>
</dbReference>
<dbReference type="InterPro" id="IPR002401">
    <property type="entry name" value="Cyt_P450_E_grp-I"/>
</dbReference>
<dbReference type="GO" id="GO:0005506">
    <property type="term" value="F:iron ion binding"/>
    <property type="evidence" value="ECO:0007669"/>
    <property type="project" value="InterPro"/>
</dbReference>
<dbReference type="PRINTS" id="PR00463">
    <property type="entry name" value="EP450I"/>
</dbReference>
<dbReference type="InterPro" id="IPR050121">
    <property type="entry name" value="Cytochrome_P450_monoxygenase"/>
</dbReference>
<accession>A0A0K6FXM1</accession>
<dbReference type="GO" id="GO:0016705">
    <property type="term" value="F:oxidoreductase activity, acting on paired donors, with incorporation or reduction of molecular oxygen"/>
    <property type="evidence" value="ECO:0007669"/>
    <property type="project" value="InterPro"/>
</dbReference>
<dbReference type="PANTHER" id="PTHR24305">
    <property type="entry name" value="CYTOCHROME P450"/>
    <property type="match status" value="1"/>
</dbReference>
<dbReference type="SUPFAM" id="SSF48264">
    <property type="entry name" value="Cytochrome P450"/>
    <property type="match status" value="1"/>
</dbReference>
<sequence length="575" mass="63803">MSGRRALPVPVSVATAKTYLKELEVAPESNDPPYNRSLFPHWITISGTCNTRLIQAVLKRDGQNVETDSQCRSTSGAWYSVYDGATWTDALDLDIDHIIPLKEAWVSGARSWTTERRRALANDLERPQLVAVTNNVNRAKGDKDPALWMPPLTSYHCIYVRSWIQVKHFYGLSVDTNEKAALTDYINPDALEAVYKHGNGLLKSDYYEMFKLGEHGIFSTQDKAEHSVMRRRIAHIFSPQNILSYEPRVRNNIRRFVTQWDLRCQQAAEGRSGFNWRSEGGRAILNVCPQLAYLAFDLIGDLALGSSFGMIEAQRDTTRVAKSLEAGAETVDLPLIEVFDRGTQSASSLAVYPWWAQSATLLLPWNLFGLFAARNLIGFAAAALNQKLQKTQGAGVSKEGADMVDKLLEARDEHGNPLPKEVIVVETFGMLFAGSDTTSNSLSAMCFYLAKHPQVQKKLQAELDEHVPSETSFKDGDSSSTADPVVTYQSIKDLPYLNACLKETLRLHSTVGGGLPRVVPPGKSITVAGQSFKAGSIISVPTFVTNRASIWGQDSEEFRPERWLEDADGKSQELI</sequence>
<dbReference type="GO" id="GO:0020037">
    <property type="term" value="F:heme binding"/>
    <property type="evidence" value="ECO:0007669"/>
    <property type="project" value="InterPro"/>
</dbReference>
<keyword evidence="6" id="KW-0560">Oxidoreductase</keyword>
<dbReference type="PANTHER" id="PTHR24305:SF29">
    <property type="entry name" value="BENZOATE-PARA-HYDROXYLASE"/>
    <property type="match status" value="1"/>
</dbReference>
<dbReference type="InterPro" id="IPR036396">
    <property type="entry name" value="Cyt_P450_sf"/>
</dbReference>
<dbReference type="EMBL" id="CYGV01001212">
    <property type="protein sequence ID" value="CUA71025.1"/>
    <property type="molecule type" value="Genomic_DNA"/>
</dbReference>
<dbReference type="Gene3D" id="1.10.630.10">
    <property type="entry name" value="Cytochrome P450"/>
    <property type="match status" value="1"/>
</dbReference>
<dbReference type="Pfam" id="PF00067">
    <property type="entry name" value="p450"/>
    <property type="match status" value="1"/>
</dbReference>
<comment type="similarity">
    <text evidence="3">Belongs to the cytochrome P450 family.</text>
</comment>
<feature type="domain" description="GmrSD restriction endonucleases C-terminal" evidence="9">
    <location>
        <begin position="81"/>
        <end position="183"/>
    </location>
</feature>
<dbReference type="AlphaFoldDB" id="A0A0K6FXM1"/>
<gene>
    <name evidence="10" type="ORF">RSOLAG22IIIB_04417</name>
</gene>
<keyword evidence="8" id="KW-0503">Monooxygenase</keyword>